<keyword evidence="1" id="KW-1133">Transmembrane helix</keyword>
<sequence length="151" mass="16138">MMTEDRFIHLLDAYGARWTCWPQDEVAQARLALADNPHLQTLWSGAEALDDLLSLPAVTASADLRERVLASAVGAGLKARRRPQGLWSAWTLWSGAGVMATAVAGALLGVGLAQHLAAPMQAETVFYQASLQGADDTEVLGLEMASLEVPR</sequence>
<gene>
    <name evidence="2" type="ORF">GCM10009093_13340</name>
</gene>
<feature type="transmembrane region" description="Helical" evidence="1">
    <location>
        <begin position="90"/>
        <end position="113"/>
    </location>
</feature>
<keyword evidence="3" id="KW-1185">Reference proteome</keyword>
<name>A0ABP3I3G2_9CAUL</name>
<evidence type="ECO:0000256" key="1">
    <source>
        <dbReference type="SAM" id="Phobius"/>
    </source>
</evidence>
<dbReference type="Proteomes" id="UP001500791">
    <property type="component" value="Unassembled WGS sequence"/>
</dbReference>
<dbReference type="EMBL" id="BAAAEJ010000005">
    <property type="protein sequence ID" value="GAA0387913.1"/>
    <property type="molecule type" value="Genomic_DNA"/>
</dbReference>
<proteinExistence type="predicted"/>
<reference evidence="3" key="1">
    <citation type="journal article" date="2019" name="Int. J. Syst. Evol. Microbiol.">
        <title>The Global Catalogue of Microorganisms (GCM) 10K type strain sequencing project: providing services to taxonomists for standard genome sequencing and annotation.</title>
        <authorList>
            <consortium name="The Broad Institute Genomics Platform"/>
            <consortium name="The Broad Institute Genome Sequencing Center for Infectious Disease"/>
            <person name="Wu L."/>
            <person name="Ma J."/>
        </authorList>
    </citation>
    <scope>NUCLEOTIDE SEQUENCE [LARGE SCALE GENOMIC DNA]</scope>
    <source>
        <strain evidence="3">JCM 13476</strain>
    </source>
</reference>
<protein>
    <recommendedName>
        <fullName evidence="4">Anti-sigma factor</fullName>
    </recommendedName>
</protein>
<evidence type="ECO:0000313" key="3">
    <source>
        <dbReference type="Proteomes" id="UP001500791"/>
    </source>
</evidence>
<organism evidence="2 3">
    <name type="scientific">Brevundimonas terrae</name>
    <dbReference type="NCBI Taxonomy" id="363631"/>
    <lineage>
        <taxon>Bacteria</taxon>
        <taxon>Pseudomonadati</taxon>
        <taxon>Pseudomonadota</taxon>
        <taxon>Alphaproteobacteria</taxon>
        <taxon>Caulobacterales</taxon>
        <taxon>Caulobacteraceae</taxon>
        <taxon>Brevundimonas</taxon>
    </lineage>
</organism>
<comment type="caution">
    <text evidence="2">The sequence shown here is derived from an EMBL/GenBank/DDBJ whole genome shotgun (WGS) entry which is preliminary data.</text>
</comment>
<keyword evidence="1" id="KW-0812">Transmembrane</keyword>
<accession>A0ABP3I3G2</accession>
<keyword evidence="1" id="KW-0472">Membrane</keyword>
<evidence type="ECO:0000313" key="2">
    <source>
        <dbReference type="EMBL" id="GAA0387913.1"/>
    </source>
</evidence>
<evidence type="ECO:0008006" key="4">
    <source>
        <dbReference type="Google" id="ProtNLM"/>
    </source>
</evidence>